<dbReference type="PANTHER" id="PTHR14096">
    <property type="entry name" value="APOLIPOPROTEIN L"/>
    <property type="match status" value="1"/>
</dbReference>
<dbReference type="Pfam" id="PF05461">
    <property type="entry name" value="ApoL"/>
    <property type="match status" value="1"/>
</dbReference>
<dbReference type="GO" id="GO:0006869">
    <property type="term" value="P:lipid transport"/>
    <property type="evidence" value="ECO:0007669"/>
    <property type="project" value="InterPro"/>
</dbReference>
<accession>A0A3B3UTW9</accession>
<comment type="similarity">
    <text evidence="1">Belongs to the apolipoprotein L family.</text>
</comment>
<dbReference type="Proteomes" id="UP000261500">
    <property type="component" value="Unplaced"/>
</dbReference>
<keyword evidence="2" id="KW-1133">Transmembrane helix</keyword>
<dbReference type="InterPro" id="IPR008405">
    <property type="entry name" value="ApoL"/>
</dbReference>
<dbReference type="GO" id="GO:0005576">
    <property type="term" value="C:extracellular region"/>
    <property type="evidence" value="ECO:0007669"/>
    <property type="project" value="InterPro"/>
</dbReference>
<keyword evidence="2" id="KW-0472">Membrane</keyword>
<name>A0A3B3UTW9_9TELE</name>
<feature type="transmembrane region" description="Helical" evidence="2">
    <location>
        <begin position="59"/>
        <end position="79"/>
    </location>
</feature>
<protein>
    <submittedName>
        <fullName evidence="3">Uncharacterized protein</fullName>
    </submittedName>
</protein>
<feature type="transmembrane region" description="Helical" evidence="2">
    <location>
        <begin position="85"/>
        <end position="105"/>
    </location>
</feature>
<dbReference type="STRING" id="48699.ENSPLAP00000016860"/>
<reference evidence="3" key="2">
    <citation type="submission" date="2025-09" db="UniProtKB">
        <authorList>
            <consortium name="Ensembl"/>
        </authorList>
    </citation>
    <scope>IDENTIFICATION</scope>
</reference>
<dbReference type="GO" id="GO:0008289">
    <property type="term" value="F:lipid binding"/>
    <property type="evidence" value="ECO:0007669"/>
    <property type="project" value="InterPro"/>
</dbReference>
<dbReference type="GO" id="GO:0016020">
    <property type="term" value="C:membrane"/>
    <property type="evidence" value="ECO:0007669"/>
    <property type="project" value="TreeGrafter"/>
</dbReference>
<evidence type="ECO:0000256" key="2">
    <source>
        <dbReference type="SAM" id="Phobius"/>
    </source>
</evidence>
<keyword evidence="4" id="KW-1185">Reference proteome</keyword>
<sequence>FHRMDEDFRMEFLFQDVSSAGFISIFNEQQPKLLKFLDDVEQCAAQLEKMNKGAKISSITSSSVGAAGGVLSIVGLALIPVTAGLSVGLTIAGVSMGVTSGANSLSRSFLKRQKPNFKALNCEAKFLFIFDINSIFITTEGNWLYLDCAIKRQLVPGKFIILPL</sequence>
<dbReference type="GO" id="GO:0042157">
    <property type="term" value="P:lipoprotein metabolic process"/>
    <property type="evidence" value="ECO:0007669"/>
    <property type="project" value="InterPro"/>
</dbReference>
<keyword evidence="2" id="KW-0812">Transmembrane</keyword>
<dbReference type="GeneTree" id="ENSGT01030000234599"/>
<evidence type="ECO:0000313" key="3">
    <source>
        <dbReference type="Ensembl" id="ENSPLAP00000016860.1"/>
    </source>
</evidence>
<dbReference type="AlphaFoldDB" id="A0A3B3UTW9"/>
<evidence type="ECO:0000256" key="1">
    <source>
        <dbReference type="ARBA" id="ARBA00010090"/>
    </source>
</evidence>
<proteinExistence type="inferred from homology"/>
<organism evidence="3 4">
    <name type="scientific">Poecilia latipinna</name>
    <name type="common">sailfin molly</name>
    <dbReference type="NCBI Taxonomy" id="48699"/>
    <lineage>
        <taxon>Eukaryota</taxon>
        <taxon>Metazoa</taxon>
        <taxon>Chordata</taxon>
        <taxon>Craniata</taxon>
        <taxon>Vertebrata</taxon>
        <taxon>Euteleostomi</taxon>
        <taxon>Actinopterygii</taxon>
        <taxon>Neopterygii</taxon>
        <taxon>Teleostei</taxon>
        <taxon>Neoteleostei</taxon>
        <taxon>Acanthomorphata</taxon>
        <taxon>Ovalentaria</taxon>
        <taxon>Atherinomorphae</taxon>
        <taxon>Cyprinodontiformes</taxon>
        <taxon>Poeciliidae</taxon>
        <taxon>Poeciliinae</taxon>
        <taxon>Poecilia</taxon>
    </lineage>
</organism>
<evidence type="ECO:0000313" key="4">
    <source>
        <dbReference type="Proteomes" id="UP000261500"/>
    </source>
</evidence>
<dbReference type="Ensembl" id="ENSPLAT00000025940.1">
    <property type="protein sequence ID" value="ENSPLAP00000016860.1"/>
    <property type="gene ID" value="ENSPLAG00000021132.1"/>
</dbReference>
<reference evidence="3" key="1">
    <citation type="submission" date="2025-08" db="UniProtKB">
        <authorList>
            <consortium name="Ensembl"/>
        </authorList>
    </citation>
    <scope>IDENTIFICATION</scope>
</reference>
<dbReference type="PANTHER" id="PTHR14096:SF57">
    <property type="entry name" value="APOLIPOPROTEIN L4"/>
    <property type="match status" value="1"/>
</dbReference>